<dbReference type="OrthoDB" id="465789at2"/>
<evidence type="ECO:0000313" key="1">
    <source>
        <dbReference type="EMBL" id="RUS94662.1"/>
    </source>
</evidence>
<dbReference type="AlphaFoldDB" id="A0A3S1C083"/>
<keyword evidence="2" id="KW-1185">Reference proteome</keyword>
<dbReference type="EMBL" id="RSCL01000047">
    <property type="protein sequence ID" value="RUS94662.1"/>
    <property type="molecule type" value="Genomic_DNA"/>
</dbReference>
<sequence length="76" mass="8490">MTQTLSTKHLSSEAIDQLVNNLPDYIKAALLKKSAELECPLEATIEMAISSFLDEEAFSFEDCLLAQRLKNQDEQG</sequence>
<accession>A0A3S1C083</accession>
<gene>
    <name evidence="1" type="ORF">DSM106972_092990</name>
</gene>
<name>A0A3S1C083_9CYAN</name>
<dbReference type="Proteomes" id="UP000271624">
    <property type="component" value="Unassembled WGS sequence"/>
</dbReference>
<protein>
    <submittedName>
        <fullName evidence="1">Uncharacterized protein</fullName>
    </submittedName>
</protein>
<reference evidence="1" key="1">
    <citation type="submission" date="2018-12" db="EMBL/GenBank/DDBJ databases">
        <authorList>
            <person name="Will S."/>
            <person name="Neumann-Schaal M."/>
            <person name="Henke P."/>
        </authorList>
    </citation>
    <scope>NUCLEOTIDE SEQUENCE</scope>
    <source>
        <strain evidence="1">PCC 7102</strain>
    </source>
</reference>
<dbReference type="RefSeq" id="WP_127087232.1">
    <property type="nucleotide sequence ID" value="NZ_RSCL01000047.1"/>
</dbReference>
<comment type="caution">
    <text evidence="1">The sequence shown here is derived from an EMBL/GenBank/DDBJ whole genome shotgun (WGS) entry which is preliminary data.</text>
</comment>
<reference evidence="1" key="2">
    <citation type="journal article" date="2019" name="Genome Biol. Evol.">
        <title>Day and night: Metabolic profiles and evolutionary relationships of six axenic non-marine cyanobacteria.</title>
        <authorList>
            <person name="Will S.E."/>
            <person name="Henke P."/>
            <person name="Boedeker C."/>
            <person name="Huang S."/>
            <person name="Brinkmann H."/>
            <person name="Rohde M."/>
            <person name="Jarek M."/>
            <person name="Friedl T."/>
            <person name="Seufert S."/>
            <person name="Schumacher M."/>
            <person name="Overmann J."/>
            <person name="Neumann-Schaal M."/>
            <person name="Petersen J."/>
        </authorList>
    </citation>
    <scope>NUCLEOTIDE SEQUENCE [LARGE SCALE GENOMIC DNA]</scope>
    <source>
        <strain evidence="1">PCC 7102</strain>
    </source>
</reference>
<evidence type="ECO:0000313" key="2">
    <source>
        <dbReference type="Proteomes" id="UP000271624"/>
    </source>
</evidence>
<organism evidence="1 2">
    <name type="scientific">Dulcicalothrix desertica PCC 7102</name>
    <dbReference type="NCBI Taxonomy" id="232991"/>
    <lineage>
        <taxon>Bacteria</taxon>
        <taxon>Bacillati</taxon>
        <taxon>Cyanobacteriota</taxon>
        <taxon>Cyanophyceae</taxon>
        <taxon>Nostocales</taxon>
        <taxon>Calotrichaceae</taxon>
        <taxon>Dulcicalothrix</taxon>
    </lineage>
</organism>
<proteinExistence type="predicted"/>